<evidence type="ECO:0000313" key="8">
    <source>
        <dbReference type="Proteomes" id="UP001162135"/>
    </source>
</evidence>
<evidence type="ECO:0000256" key="6">
    <source>
        <dbReference type="SAM" id="Phobius"/>
    </source>
</evidence>
<dbReference type="InterPro" id="IPR035210">
    <property type="entry name" value="DUF5455"/>
</dbReference>
<dbReference type="Proteomes" id="UP001162135">
    <property type="component" value="Unassembled WGS sequence"/>
</dbReference>
<keyword evidence="8" id="KW-1185">Reference proteome</keyword>
<accession>A0ABT6HZV9</accession>
<evidence type="ECO:0000256" key="3">
    <source>
        <dbReference type="ARBA" id="ARBA00022870"/>
    </source>
</evidence>
<comment type="caution">
    <text evidence="7">The sequence shown here is derived from an EMBL/GenBank/DDBJ whole genome shotgun (WGS) entry which is preliminary data.</text>
</comment>
<evidence type="ECO:0000256" key="5">
    <source>
        <dbReference type="ARBA" id="ARBA00023136"/>
    </source>
</evidence>
<dbReference type="EMBL" id="PGFS01000001">
    <property type="protein sequence ID" value="MDH4571031.1"/>
    <property type="molecule type" value="Genomic_DNA"/>
</dbReference>
<feature type="transmembrane region" description="Helical" evidence="6">
    <location>
        <begin position="32"/>
        <end position="51"/>
    </location>
</feature>
<gene>
    <name evidence="7" type="ORF">CUR86_00165</name>
</gene>
<proteinExistence type="predicted"/>
<evidence type="ECO:0000313" key="7">
    <source>
        <dbReference type="EMBL" id="MDH4571031.1"/>
    </source>
</evidence>
<keyword evidence="3" id="KW-1043">Host membrane</keyword>
<keyword evidence="5 6" id="KW-0472">Membrane</keyword>
<sequence length="120" mass="13613">MPLAALIGIGSRIWFALVEAIAEGNILARFRIYYFKIGLIWTVILIKVYILKLCIEYLWDKISPLFDSIQVVMPPMLFEGIQRVLPDNFGECLTVIIAAKAISFFFSISTKFVSFVTSTL</sequence>
<keyword evidence="2 6" id="KW-0812">Transmembrane</keyword>
<reference evidence="7" key="1">
    <citation type="journal article" date="2015" name="Antonie Van Leeuwenhoek">
        <title>Comparative 16S rRNA signatures and multilocus sequence analysis for the genus Salinicola and description of Salinicola acroporae sp. nov., isolated from coral Acropora digitifera.</title>
        <authorList>
            <person name="Lepcha R.T."/>
            <person name="Poddar A."/>
            <person name="Schumann P."/>
            <person name="Das S.K."/>
        </authorList>
    </citation>
    <scope>NUCLEOTIDE SEQUENCE</scope>
    <source>
        <strain evidence="7">S4-41</strain>
    </source>
</reference>
<evidence type="ECO:0000256" key="1">
    <source>
        <dbReference type="ARBA" id="ARBA00004551"/>
    </source>
</evidence>
<organism evidence="7 8">
    <name type="scientific">Salinicola acroporae</name>
    <dbReference type="NCBI Taxonomy" id="1541440"/>
    <lineage>
        <taxon>Bacteria</taxon>
        <taxon>Pseudomonadati</taxon>
        <taxon>Pseudomonadota</taxon>
        <taxon>Gammaproteobacteria</taxon>
        <taxon>Oceanospirillales</taxon>
        <taxon>Halomonadaceae</taxon>
        <taxon>Salinicola</taxon>
    </lineage>
</organism>
<dbReference type="RefSeq" id="WP_110715052.1">
    <property type="nucleotide sequence ID" value="NZ_PGFS01000001.1"/>
</dbReference>
<protein>
    <recommendedName>
        <fullName evidence="9">YggT family protein</fullName>
    </recommendedName>
</protein>
<dbReference type="Pfam" id="PF17537">
    <property type="entry name" value="DUF5455"/>
    <property type="match status" value="1"/>
</dbReference>
<evidence type="ECO:0008006" key="9">
    <source>
        <dbReference type="Google" id="ProtNLM"/>
    </source>
</evidence>
<keyword evidence="4 6" id="KW-1133">Transmembrane helix</keyword>
<name>A0ABT6HZV9_9GAMM</name>
<comment type="subcellular location">
    <subcellularLocation>
        <location evidence="1">Host membrane</location>
    </subcellularLocation>
</comment>
<reference evidence="7" key="2">
    <citation type="submission" date="2017-11" db="EMBL/GenBank/DDBJ databases">
        <authorList>
            <person name="Das S.K."/>
        </authorList>
    </citation>
    <scope>NUCLEOTIDE SEQUENCE</scope>
    <source>
        <strain evidence="7">S4-41</strain>
    </source>
</reference>
<evidence type="ECO:0000256" key="2">
    <source>
        <dbReference type="ARBA" id="ARBA00022692"/>
    </source>
</evidence>
<evidence type="ECO:0000256" key="4">
    <source>
        <dbReference type="ARBA" id="ARBA00022989"/>
    </source>
</evidence>